<protein>
    <recommendedName>
        <fullName evidence="3">F-box domain-containing protein</fullName>
    </recommendedName>
</protein>
<evidence type="ECO:0008006" key="3">
    <source>
        <dbReference type="Google" id="ProtNLM"/>
    </source>
</evidence>
<comment type="caution">
    <text evidence="1">The sequence shown here is derived from an EMBL/GenBank/DDBJ whole genome shotgun (WGS) entry which is preliminary data.</text>
</comment>
<reference evidence="1 2" key="1">
    <citation type="journal article" date="2020" name="ISME J.">
        <title>Uncovering the hidden diversity of litter-decomposition mechanisms in mushroom-forming fungi.</title>
        <authorList>
            <person name="Floudas D."/>
            <person name="Bentzer J."/>
            <person name="Ahren D."/>
            <person name="Johansson T."/>
            <person name="Persson P."/>
            <person name="Tunlid A."/>
        </authorList>
    </citation>
    <scope>NUCLEOTIDE SEQUENCE [LARGE SCALE GENOMIC DNA]</scope>
    <source>
        <strain evidence="1 2">CBS 175.51</strain>
    </source>
</reference>
<dbReference type="Proteomes" id="UP000541558">
    <property type="component" value="Unassembled WGS sequence"/>
</dbReference>
<evidence type="ECO:0000313" key="1">
    <source>
        <dbReference type="EMBL" id="KAF5342130.1"/>
    </source>
</evidence>
<sequence length="530" mass="60945">MSVRIPTASPILNLSEDVLLEVFKRCLPGPDTRSIYPPSEAPILLTQICRRWRRLAAESPLLWTTLRIRLLRERCDDTTMDILQTYLRHCGSSPIDLRLVFTYKAEVRYELLCGRVEGPEDATVTAERHSEARRLRGLPEPGFPQPAFLRRFFPSFKQSITRLSLTGVPVRAMVFLPDNSFPVLERLILVFRNESEWEAFDWGTHGPITAFYHSTSLRYVALRRFREHVERVLLPWDHITHFVEGITTGSSLHHLVTTLPSPQLRYFHALMADEDLPVSRSNALAWDGVSPQLSSNVETLSIVLYEVQFLWPLFLLFFRFPRLRRLQLSGKEFAPHPVPQVLYALAQVDEEMFRKRLKELPGLEHLSLFLVPSARWSIGIENILPLTIHVTTLDIHISAEVFSALTLRDDSSYLPNLRSLNLHKPDHGECDKIVLDSLGYFKRFLDSRLRAVPDDVGLETITILTEKPPLDSVTAFVEAAMEAAKDIPDVKIRVEEVTNKIPERYLNQWATLDKELKGWNGISEFFEVEH</sequence>
<dbReference type="EMBL" id="JAACJK010000001">
    <property type="protein sequence ID" value="KAF5342130.1"/>
    <property type="molecule type" value="Genomic_DNA"/>
</dbReference>
<accession>A0A8H5FLZ3</accession>
<dbReference type="Gene3D" id="1.20.1280.50">
    <property type="match status" value="1"/>
</dbReference>
<keyword evidence="2" id="KW-1185">Reference proteome</keyword>
<gene>
    <name evidence="1" type="ORF">D9611_001437</name>
</gene>
<name>A0A8H5FLZ3_9AGAR</name>
<dbReference type="OrthoDB" id="2269034at2759"/>
<proteinExistence type="predicted"/>
<organism evidence="1 2">
    <name type="scientific">Ephemerocybe angulata</name>
    <dbReference type="NCBI Taxonomy" id="980116"/>
    <lineage>
        <taxon>Eukaryota</taxon>
        <taxon>Fungi</taxon>
        <taxon>Dikarya</taxon>
        <taxon>Basidiomycota</taxon>
        <taxon>Agaricomycotina</taxon>
        <taxon>Agaricomycetes</taxon>
        <taxon>Agaricomycetidae</taxon>
        <taxon>Agaricales</taxon>
        <taxon>Agaricineae</taxon>
        <taxon>Psathyrellaceae</taxon>
        <taxon>Ephemerocybe</taxon>
    </lineage>
</organism>
<evidence type="ECO:0000313" key="2">
    <source>
        <dbReference type="Proteomes" id="UP000541558"/>
    </source>
</evidence>
<dbReference type="AlphaFoldDB" id="A0A8H5FLZ3"/>